<dbReference type="SUPFAM" id="SSF47090">
    <property type="entry name" value="PGBD-like"/>
    <property type="match status" value="1"/>
</dbReference>
<dbReference type="InterPro" id="IPR036365">
    <property type="entry name" value="PGBD-like_sf"/>
</dbReference>
<keyword evidence="3" id="KW-1185">Reference proteome</keyword>
<comment type="caution">
    <text evidence="2">The sequence shown here is derived from an EMBL/GenBank/DDBJ whole genome shotgun (WGS) entry which is preliminary data.</text>
</comment>
<keyword evidence="1" id="KW-0732">Signal</keyword>
<name>A0A0M2GVL8_9ACTN</name>
<organism evidence="2 3">
    <name type="scientific">Streptomyces variegatus</name>
    <dbReference type="NCBI Taxonomy" id="284040"/>
    <lineage>
        <taxon>Bacteria</taxon>
        <taxon>Bacillati</taxon>
        <taxon>Actinomycetota</taxon>
        <taxon>Actinomycetes</taxon>
        <taxon>Kitasatosporales</taxon>
        <taxon>Streptomycetaceae</taxon>
        <taxon>Streptomyces</taxon>
    </lineage>
</organism>
<proteinExistence type="predicted"/>
<feature type="signal peptide" evidence="1">
    <location>
        <begin position="1"/>
        <end position="32"/>
    </location>
</feature>
<dbReference type="PATRIC" id="fig|284040.3.peg.6691"/>
<dbReference type="EMBL" id="JYJH01000006">
    <property type="protein sequence ID" value="KJK39611.1"/>
    <property type="molecule type" value="Genomic_DNA"/>
</dbReference>
<accession>A0A0M2GVL8</accession>
<gene>
    <name evidence="2" type="ORF">UK15_11310</name>
</gene>
<evidence type="ECO:0000313" key="2">
    <source>
        <dbReference type="EMBL" id="KJK39611.1"/>
    </source>
</evidence>
<dbReference type="Gene3D" id="1.10.101.10">
    <property type="entry name" value="PGBD-like superfamily/PGBD"/>
    <property type="match status" value="1"/>
</dbReference>
<sequence length="187" mass="20509">MNFRKSHLRIVAATVGLATAVTLGLGASPASAKVSDGWVRGYDAYANDWDDEGELSNLSPWASSNATCLWQRILWAEGASATNYDGKIFAVSHINGVFNYRTQYTTIDLQKRWGLSGDGIVGSNTFKRAAKQLSHVSGSTSPGKTLTLRYQGKAHSFEVPRNAEGKYLFRDGDNGWRQAGYKYRTCS</sequence>
<protein>
    <submittedName>
        <fullName evidence="2">Tat pathway signal protein</fullName>
    </submittedName>
</protein>
<dbReference type="InterPro" id="IPR036366">
    <property type="entry name" value="PGBDSf"/>
</dbReference>
<feature type="chain" id="PRO_5005633558" evidence="1">
    <location>
        <begin position="33"/>
        <end position="187"/>
    </location>
</feature>
<dbReference type="STRING" id="284040.UK15_11310"/>
<evidence type="ECO:0000313" key="3">
    <source>
        <dbReference type="Proteomes" id="UP000034786"/>
    </source>
</evidence>
<dbReference type="Proteomes" id="UP000034786">
    <property type="component" value="Unassembled WGS sequence"/>
</dbReference>
<dbReference type="AlphaFoldDB" id="A0A0M2GVL8"/>
<dbReference type="RefSeq" id="WP_031134680.1">
    <property type="nucleotide sequence ID" value="NZ_JBMVBE010000005.1"/>
</dbReference>
<reference evidence="3" key="1">
    <citation type="submission" date="2015-02" db="EMBL/GenBank/DDBJ databases">
        <authorList>
            <person name="Ju K.-S."/>
            <person name="Doroghazi J.R."/>
            <person name="Metcalf W."/>
        </authorList>
    </citation>
    <scope>NUCLEOTIDE SEQUENCE [LARGE SCALE GENOMIC DNA]</scope>
    <source>
        <strain evidence="3">NRRL B-16380</strain>
    </source>
</reference>
<evidence type="ECO:0000256" key="1">
    <source>
        <dbReference type="SAM" id="SignalP"/>
    </source>
</evidence>